<comment type="cofactor">
    <cofactor evidence="1">
        <name>Mg(2+)</name>
        <dbReference type="ChEBI" id="CHEBI:18420"/>
    </cofactor>
</comment>
<evidence type="ECO:0000256" key="3">
    <source>
        <dbReference type="ARBA" id="ARBA00022801"/>
    </source>
</evidence>
<dbReference type="SFLD" id="SFLDS00003">
    <property type="entry name" value="Haloacid_Dehalogenase"/>
    <property type="match status" value="1"/>
</dbReference>
<proteinExistence type="inferred from homology"/>
<dbReference type="PANTHER" id="PTHR47267:SF2">
    <property type="entry name" value="HMP-PP PHOSPHATASE"/>
    <property type="match status" value="1"/>
</dbReference>
<dbReference type="Proteomes" id="UP000239181">
    <property type="component" value="Unassembled WGS sequence"/>
</dbReference>
<dbReference type="GO" id="GO:0016791">
    <property type="term" value="F:phosphatase activity"/>
    <property type="evidence" value="ECO:0007669"/>
    <property type="project" value="UniProtKB-ARBA"/>
</dbReference>
<accession>A0A2S9IHF2</accession>
<evidence type="ECO:0000313" key="7">
    <source>
        <dbReference type="Proteomes" id="UP000239181"/>
    </source>
</evidence>
<dbReference type="CDD" id="cd07516">
    <property type="entry name" value="HAD_Pase"/>
    <property type="match status" value="1"/>
</dbReference>
<dbReference type="EMBL" id="PDET01000001">
    <property type="protein sequence ID" value="PRD17207.1"/>
    <property type="molecule type" value="Genomic_DNA"/>
</dbReference>
<dbReference type="PROSITE" id="PS01229">
    <property type="entry name" value="COF_2"/>
    <property type="match status" value="1"/>
</dbReference>
<dbReference type="InterPro" id="IPR023214">
    <property type="entry name" value="HAD_sf"/>
</dbReference>
<dbReference type="InterPro" id="IPR000150">
    <property type="entry name" value="Cof"/>
</dbReference>
<protein>
    <submittedName>
        <fullName evidence="6">HMP-PP phosphatase</fullName>
    </submittedName>
</protein>
<evidence type="ECO:0000256" key="5">
    <source>
        <dbReference type="ARBA" id="ARBA00034778"/>
    </source>
</evidence>
<dbReference type="OrthoDB" id="5498330at2"/>
<evidence type="ECO:0000256" key="1">
    <source>
        <dbReference type="ARBA" id="ARBA00001946"/>
    </source>
</evidence>
<sequence>MVRLAAFDMDGTLLLPTHQFGEQTLSSLRSLQAHPVQLAFATGRHFLEMQPLMQQHNLPAWLISGNGTRVHDAEGGLLFGSDLPPSVARQVIHSHWQTKASLHVFNDDGWFTQFDEPEILDAHQLSGFSYHIADPRTLAEHQVTKICFLGEHDDLCQLLIQLREVLGDSAHLCFSASHCLEVLPLGCNKGSALAQLTKHLEIEMATCMAFGDAMNDLEMLNQVGYGFIMQNAMAQLKAQLPHLPVIGNCATQGVSHYLNHWLNTPHLDYSPEY</sequence>
<dbReference type="InterPro" id="IPR006379">
    <property type="entry name" value="HAD-SF_hydro_IIB"/>
</dbReference>
<dbReference type="InterPro" id="IPR036412">
    <property type="entry name" value="HAD-like_sf"/>
</dbReference>
<evidence type="ECO:0000313" key="6">
    <source>
        <dbReference type="EMBL" id="PRD17207.1"/>
    </source>
</evidence>
<dbReference type="NCBIfam" id="NF011705">
    <property type="entry name" value="PRK15126.1"/>
    <property type="match status" value="1"/>
</dbReference>
<reference evidence="6 7" key="1">
    <citation type="submission" date="2017-10" db="EMBL/GenBank/DDBJ databases">
        <title>Draft genome of two endophytic bacteria isolated from 'guarana' Paullinia cupana (Mart.) Ducke.</title>
        <authorList>
            <person name="Siqueira K.A."/>
            <person name="Liotti R.G."/>
            <person name="Mendes T.A."/>
            <person name="Soares M.A."/>
        </authorList>
    </citation>
    <scope>NUCLEOTIDE SEQUENCE [LARGE SCALE GENOMIC DNA]</scope>
    <source>
        <strain evidence="6 7">342</strain>
    </source>
</reference>
<dbReference type="SUPFAM" id="SSF56784">
    <property type="entry name" value="HAD-like"/>
    <property type="match status" value="1"/>
</dbReference>
<dbReference type="NCBIfam" id="TIGR01484">
    <property type="entry name" value="HAD-SF-IIB"/>
    <property type="match status" value="1"/>
</dbReference>
<keyword evidence="3" id="KW-0378">Hydrolase</keyword>
<evidence type="ECO:0000256" key="2">
    <source>
        <dbReference type="ARBA" id="ARBA00022723"/>
    </source>
</evidence>
<dbReference type="Pfam" id="PF08282">
    <property type="entry name" value="Hydrolase_3"/>
    <property type="match status" value="1"/>
</dbReference>
<dbReference type="GO" id="GO:0000287">
    <property type="term" value="F:magnesium ion binding"/>
    <property type="evidence" value="ECO:0007669"/>
    <property type="project" value="UniProtKB-ARBA"/>
</dbReference>
<dbReference type="SFLD" id="SFLDG01140">
    <property type="entry name" value="C2.B:_Phosphomannomutase_and_P"/>
    <property type="match status" value="1"/>
</dbReference>
<dbReference type="AlphaFoldDB" id="A0A2S9IHF2"/>
<comment type="similarity">
    <text evidence="5">Belongs to the HAD-like hydrolase superfamily. Cof family.</text>
</comment>
<evidence type="ECO:0000256" key="4">
    <source>
        <dbReference type="ARBA" id="ARBA00022842"/>
    </source>
</evidence>
<dbReference type="RefSeq" id="WP_105590808.1">
    <property type="nucleotide sequence ID" value="NZ_PDET01000001.1"/>
</dbReference>
<dbReference type="Gene3D" id="3.40.50.1000">
    <property type="entry name" value="HAD superfamily/HAD-like"/>
    <property type="match status" value="1"/>
</dbReference>
<dbReference type="Gene3D" id="3.30.1240.10">
    <property type="match status" value="1"/>
</dbReference>
<dbReference type="NCBIfam" id="TIGR00099">
    <property type="entry name" value="Cof-subfamily"/>
    <property type="match status" value="1"/>
</dbReference>
<dbReference type="PANTHER" id="PTHR47267">
    <property type="match status" value="1"/>
</dbReference>
<name>A0A2S9IHF2_9GAMM</name>
<comment type="caution">
    <text evidence="6">The sequence shown here is derived from an EMBL/GenBank/DDBJ whole genome shotgun (WGS) entry which is preliminary data.</text>
</comment>
<keyword evidence="4" id="KW-0460">Magnesium</keyword>
<dbReference type="PROSITE" id="PS01228">
    <property type="entry name" value="COF_1"/>
    <property type="match status" value="1"/>
</dbReference>
<keyword evidence="2" id="KW-0479">Metal-binding</keyword>
<keyword evidence="7" id="KW-1185">Reference proteome</keyword>
<organism evidence="6 7">
    <name type="scientific">Pantoea coffeiphila</name>
    <dbReference type="NCBI Taxonomy" id="1465635"/>
    <lineage>
        <taxon>Bacteria</taxon>
        <taxon>Pseudomonadati</taxon>
        <taxon>Pseudomonadota</taxon>
        <taxon>Gammaproteobacteria</taxon>
        <taxon>Enterobacterales</taxon>
        <taxon>Erwiniaceae</taxon>
        <taxon>Pantoea</taxon>
    </lineage>
</organism>
<gene>
    <name evidence="6" type="ORF">CQW29_00800</name>
</gene>